<evidence type="ECO:0000313" key="3">
    <source>
        <dbReference type="EMBL" id="SNB78369.1"/>
    </source>
</evidence>
<dbReference type="GO" id="GO:0043190">
    <property type="term" value="C:ATP-binding cassette (ABC) transporter complex"/>
    <property type="evidence" value="ECO:0007669"/>
    <property type="project" value="InterPro"/>
</dbReference>
<evidence type="ECO:0000259" key="2">
    <source>
        <dbReference type="Pfam" id="PF04069"/>
    </source>
</evidence>
<dbReference type="RefSeq" id="WP_088562869.1">
    <property type="nucleotide sequence ID" value="NZ_FYEH01000018.1"/>
</dbReference>
<dbReference type="InterPro" id="IPR017783">
    <property type="entry name" value="ABC_choline_sub-bd"/>
</dbReference>
<dbReference type="Pfam" id="PF04069">
    <property type="entry name" value="OpuAC"/>
    <property type="match status" value="1"/>
</dbReference>
<dbReference type="Proteomes" id="UP000197065">
    <property type="component" value="Unassembled WGS sequence"/>
</dbReference>
<dbReference type="NCBIfam" id="TIGR03414">
    <property type="entry name" value="ABC_choline_bnd"/>
    <property type="match status" value="1"/>
</dbReference>
<evidence type="ECO:0000256" key="1">
    <source>
        <dbReference type="SAM" id="SignalP"/>
    </source>
</evidence>
<dbReference type="CDD" id="cd13640">
    <property type="entry name" value="PBP2_ChoX"/>
    <property type="match status" value="1"/>
</dbReference>
<reference evidence="3 4" key="1">
    <citation type="submission" date="2017-06" db="EMBL/GenBank/DDBJ databases">
        <authorList>
            <person name="Kim H.J."/>
            <person name="Triplett B.A."/>
        </authorList>
    </citation>
    <scope>NUCLEOTIDE SEQUENCE [LARGE SCALE GENOMIC DNA]</scope>
    <source>
        <strain evidence="3 4">B29T1</strain>
    </source>
</reference>
<evidence type="ECO:0000313" key="4">
    <source>
        <dbReference type="Proteomes" id="UP000197065"/>
    </source>
</evidence>
<keyword evidence="1" id="KW-0732">Signal</keyword>
<dbReference type="OrthoDB" id="9787902at2"/>
<dbReference type="GO" id="GO:0022857">
    <property type="term" value="F:transmembrane transporter activity"/>
    <property type="evidence" value="ECO:0007669"/>
    <property type="project" value="InterPro"/>
</dbReference>
<dbReference type="SUPFAM" id="SSF53850">
    <property type="entry name" value="Periplasmic binding protein-like II"/>
    <property type="match status" value="1"/>
</dbReference>
<accession>A0A212RZV6</accession>
<dbReference type="GO" id="GO:0015871">
    <property type="term" value="P:choline transport"/>
    <property type="evidence" value="ECO:0007669"/>
    <property type="project" value="InterPro"/>
</dbReference>
<organism evidence="3 4">
    <name type="scientific">Arboricoccus pini</name>
    <dbReference type="NCBI Taxonomy" id="1963835"/>
    <lineage>
        <taxon>Bacteria</taxon>
        <taxon>Pseudomonadati</taxon>
        <taxon>Pseudomonadota</taxon>
        <taxon>Alphaproteobacteria</taxon>
        <taxon>Geminicoccales</taxon>
        <taxon>Geminicoccaceae</taxon>
        <taxon>Arboricoccus</taxon>
    </lineage>
</organism>
<protein>
    <submittedName>
        <fullName evidence="3">Glycine betaine/proline transport system substrate-binding protein</fullName>
    </submittedName>
</protein>
<dbReference type="GO" id="GO:0033265">
    <property type="term" value="F:choline binding"/>
    <property type="evidence" value="ECO:0007669"/>
    <property type="project" value="InterPro"/>
</dbReference>
<dbReference type="AlphaFoldDB" id="A0A212RZV6"/>
<dbReference type="GO" id="GO:0042597">
    <property type="term" value="C:periplasmic space"/>
    <property type="evidence" value="ECO:0007669"/>
    <property type="project" value="InterPro"/>
</dbReference>
<dbReference type="EMBL" id="FYEH01000018">
    <property type="protein sequence ID" value="SNB78369.1"/>
    <property type="molecule type" value="Genomic_DNA"/>
</dbReference>
<dbReference type="Gene3D" id="3.40.190.10">
    <property type="entry name" value="Periplasmic binding protein-like II"/>
    <property type="match status" value="1"/>
</dbReference>
<feature type="chain" id="PRO_5012510387" evidence="1">
    <location>
        <begin position="40"/>
        <end position="330"/>
    </location>
</feature>
<dbReference type="InterPro" id="IPR007210">
    <property type="entry name" value="ABC_Gly_betaine_transp_sub-bd"/>
</dbReference>
<feature type="domain" description="ABC-type glycine betaine transport system substrate-binding" evidence="2">
    <location>
        <begin position="48"/>
        <end position="299"/>
    </location>
</feature>
<proteinExistence type="predicted"/>
<feature type="signal peptide" evidence="1">
    <location>
        <begin position="1"/>
        <end position="39"/>
    </location>
</feature>
<sequence length="330" mass="35534">MATSILVPPCPTLRRHRFKAALSAAILATTLALTSAAKAAEPAKCQVVRLSDVGWSDITTTTALASVILDGLGYKPKVDVLAVPVTFKSMASDDIDVFLGNWMPSMENDIAPYRKDGSVETLRANLEGAKYTLAVPTYLAQQGLTDFSKIKDFKSQLGGKIYGIEPGNDGNRLVQGMIDADKFGLKGFELVESSEQGMLAQVARAVPGKQPIVFLGWEPHPMNTKFELTYLTGGDDVFGPNFGGATVYTTTRKGYVGECPNAGQFFKNLSFTLKLENEAMGLILDDGLEPEAAAKKYLKAHPELLDTWLANVSTFKGEPGLPAVKHELGL</sequence>
<dbReference type="Gene3D" id="3.40.190.100">
    <property type="entry name" value="Glycine betaine-binding periplasmic protein, domain 2"/>
    <property type="match status" value="1"/>
</dbReference>
<gene>
    <name evidence="3" type="ORF">SAMN07250955_11855</name>
</gene>
<name>A0A212RZV6_9PROT</name>
<keyword evidence="4" id="KW-1185">Reference proteome</keyword>